<protein>
    <submittedName>
        <fullName evidence="1">Uncharacterized protein</fullName>
    </submittedName>
</protein>
<keyword evidence="2" id="KW-1185">Reference proteome</keyword>
<evidence type="ECO:0000313" key="2">
    <source>
        <dbReference type="Proteomes" id="UP001162992"/>
    </source>
</evidence>
<dbReference type="Proteomes" id="UP001162992">
    <property type="component" value="Chromosome 16"/>
</dbReference>
<name>A0ACC2B995_DIPCM</name>
<accession>A0ACC2B995</accession>
<organism evidence="1 2">
    <name type="scientific">Diphasiastrum complanatum</name>
    <name type="common">Issler's clubmoss</name>
    <name type="synonym">Lycopodium complanatum</name>
    <dbReference type="NCBI Taxonomy" id="34168"/>
    <lineage>
        <taxon>Eukaryota</taxon>
        <taxon>Viridiplantae</taxon>
        <taxon>Streptophyta</taxon>
        <taxon>Embryophyta</taxon>
        <taxon>Tracheophyta</taxon>
        <taxon>Lycopodiopsida</taxon>
        <taxon>Lycopodiales</taxon>
        <taxon>Lycopodiaceae</taxon>
        <taxon>Lycopodioideae</taxon>
        <taxon>Diphasiastrum</taxon>
    </lineage>
</organism>
<proteinExistence type="predicted"/>
<dbReference type="EMBL" id="CM055107">
    <property type="protein sequence ID" value="KAJ7526348.1"/>
    <property type="molecule type" value="Genomic_DNA"/>
</dbReference>
<reference evidence="2" key="1">
    <citation type="journal article" date="2024" name="Proc. Natl. Acad. Sci. U.S.A.">
        <title>Extraordinary preservation of gene collinearity over three hundred million years revealed in homosporous lycophytes.</title>
        <authorList>
            <person name="Li C."/>
            <person name="Wickell D."/>
            <person name="Kuo L.Y."/>
            <person name="Chen X."/>
            <person name="Nie B."/>
            <person name="Liao X."/>
            <person name="Peng D."/>
            <person name="Ji J."/>
            <person name="Jenkins J."/>
            <person name="Williams M."/>
            <person name="Shu S."/>
            <person name="Plott C."/>
            <person name="Barry K."/>
            <person name="Rajasekar S."/>
            <person name="Grimwood J."/>
            <person name="Han X."/>
            <person name="Sun S."/>
            <person name="Hou Z."/>
            <person name="He W."/>
            <person name="Dai G."/>
            <person name="Sun C."/>
            <person name="Schmutz J."/>
            <person name="Leebens-Mack J.H."/>
            <person name="Li F.W."/>
            <person name="Wang L."/>
        </authorList>
    </citation>
    <scope>NUCLEOTIDE SEQUENCE [LARGE SCALE GENOMIC DNA]</scope>
    <source>
        <strain evidence="2">cv. PW_Plant_1</strain>
    </source>
</reference>
<sequence length="377" mass="41558">MVLLLLILQAFILWKPDRCTASLNVQCPQAIFSFGDSLSDTGNAVAAFPTTRPVEAFPYGQTYFHHPAKRYSDGRLVIDFIAQAFGFPFLAPYLQAIEPDYRHGVNFASSGATARSTTIVSPFNLQTQVNQLISFRKDFLALQNKSSGQPLLPAAESFSSALYILSIGFNDFWQNWKYNHVSFPQMEANVIPGAVQSIKTAVQELYAAAGARNFVVFNVPAMGCIPQVLSSFGSANGNDYAQNGCLLHHNNLVSLFNGQLRTALAKLRQQLPDATLFSFDYYAFHNDSVINPQDYGFYRDTTLVACCGGGGKYNDPGQSCGPSTKNICLDPFAYISWDGLHFTEGFNRLMAQALLTGKFIDPAYDLSALCYLDFSTF</sequence>
<gene>
    <name evidence="1" type="ORF">O6H91_16G002600</name>
</gene>
<comment type="caution">
    <text evidence="1">The sequence shown here is derived from an EMBL/GenBank/DDBJ whole genome shotgun (WGS) entry which is preliminary data.</text>
</comment>
<evidence type="ECO:0000313" key="1">
    <source>
        <dbReference type="EMBL" id="KAJ7526348.1"/>
    </source>
</evidence>